<sequence>MGLPYPLTTHAKHSVTRMRLVGRARGNRHGVTDQTDARLPDPPTAATLGRILRLLEPARRLVNPKVYGADNLPKRGALLVGNHTLLGLLDAPLLCAELWERGVRVRVLGNHAHFKLPRWRDLLTSVGVVPGTPETADALMSRGETVLVFPGGGREVAKRKGEKYQLIWENRMGFARLAVKHGYPIVPFATVGAEDSLDVVLDNDSPLLAPARRLFERVSGSPDLFPLVRGIGPTPIPRPERQYYWFGEPIDTTDVAGTDDRAVRRIRDQTKAAIEQGIEFLIEEQRTDPQRSVVKRLMGPERRR</sequence>
<protein>
    <submittedName>
        <fullName evidence="2">Membrane protein</fullName>
    </submittedName>
</protein>
<evidence type="ECO:0000259" key="1">
    <source>
        <dbReference type="SMART" id="SM00563"/>
    </source>
</evidence>
<feature type="domain" description="Phospholipid/glycerol acyltransferase" evidence="1">
    <location>
        <begin position="77"/>
        <end position="193"/>
    </location>
</feature>
<geneLocation type="plasmid" evidence="3">
    <name>pjcm18538 dna</name>
</geneLocation>
<reference evidence="2 3" key="1">
    <citation type="journal article" date="2019" name="Emerg. Microbes Infect.">
        <title>Comprehensive subspecies identification of 175 nontuberculous mycobacteria species based on 7547 genomic profiles.</title>
        <authorList>
            <person name="Matsumoto Y."/>
            <person name="Kinjo T."/>
            <person name="Motooka D."/>
            <person name="Nabeya D."/>
            <person name="Jung N."/>
            <person name="Uechi K."/>
            <person name="Horii T."/>
            <person name="Iida T."/>
            <person name="Fujita J."/>
            <person name="Nakamura S."/>
        </authorList>
    </citation>
    <scope>NUCLEOTIDE SEQUENCE [LARGE SCALE GENOMIC DNA]</scope>
    <source>
        <strain evidence="2 3">JCM 18538</strain>
    </source>
</reference>
<name>A0A7I7S2R6_9MYCO</name>
<dbReference type="KEGG" id="marz:MARA_40840"/>
<accession>A0A7I7S2R6</accession>
<dbReference type="GO" id="GO:0016020">
    <property type="term" value="C:membrane"/>
    <property type="evidence" value="ECO:0007669"/>
    <property type="project" value="TreeGrafter"/>
</dbReference>
<gene>
    <name evidence="2" type="ORF">MARA_40840</name>
</gene>
<dbReference type="PANTHER" id="PTHR22753:SF48">
    <property type="entry name" value="PHOSPHOLIPID_GLYCEROL ACYLTRANSFERASE DOMAIN-CONTAINING PROTEIN"/>
    <property type="match status" value="1"/>
</dbReference>
<dbReference type="InterPro" id="IPR016676">
    <property type="entry name" value="P_lipid/glycerol_AcTrfase_prd"/>
</dbReference>
<dbReference type="SUPFAM" id="SSF69593">
    <property type="entry name" value="Glycerol-3-phosphate (1)-acyltransferase"/>
    <property type="match status" value="1"/>
</dbReference>
<dbReference type="EMBL" id="AP022593">
    <property type="protein sequence ID" value="BBY50616.1"/>
    <property type="molecule type" value="Genomic_DNA"/>
</dbReference>
<evidence type="ECO:0000313" key="3">
    <source>
        <dbReference type="Proteomes" id="UP000467428"/>
    </source>
</evidence>
<organism evidence="2 3">
    <name type="scientific">Mycolicibacterium arabiense</name>
    <dbReference type="NCBI Taxonomy" id="1286181"/>
    <lineage>
        <taxon>Bacteria</taxon>
        <taxon>Bacillati</taxon>
        <taxon>Actinomycetota</taxon>
        <taxon>Actinomycetes</taxon>
        <taxon>Mycobacteriales</taxon>
        <taxon>Mycobacteriaceae</taxon>
        <taxon>Mycolicibacterium</taxon>
    </lineage>
</organism>
<dbReference type="AlphaFoldDB" id="A0A7I7S2R6"/>
<dbReference type="Pfam" id="PF01553">
    <property type="entry name" value="Acyltransferase"/>
    <property type="match status" value="1"/>
</dbReference>
<keyword evidence="3" id="KW-1185">Reference proteome</keyword>
<dbReference type="Proteomes" id="UP000467428">
    <property type="component" value="Chromosome"/>
</dbReference>
<evidence type="ECO:0000313" key="2">
    <source>
        <dbReference type="EMBL" id="BBY50616.1"/>
    </source>
</evidence>
<dbReference type="CDD" id="cd07987">
    <property type="entry name" value="LPLAT_MGAT-like"/>
    <property type="match status" value="1"/>
</dbReference>
<proteinExistence type="predicted"/>
<dbReference type="GO" id="GO:0016746">
    <property type="term" value="F:acyltransferase activity"/>
    <property type="evidence" value="ECO:0007669"/>
    <property type="project" value="InterPro"/>
</dbReference>
<dbReference type="SMART" id="SM00563">
    <property type="entry name" value="PlsC"/>
    <property type="match status" value="1"/>
</dbReference>
<dbReference type="PIRSF" id="PIRSF016753">
    <property type="entry name" value="P_lipid/glycerol_ac_tran_prd"/>
    <property type="match status" value="1"/>
</dbReference>
<dbReference type="PANTHER" id="PTHR22753">
    <property type="entry name" value="TRANSMEMBRANE PROTEIN 68"/>
    <property type="match status" value="1"/>
</dbReference>
<dbReference type="InterPro" id="IPR002123">
    <property type="entry name" value="Plipid/glycerol_acylTrfase"/>
</dbReference>